<dbReference type="STRING" id="381306.AN478_07975"/>
<accession>A0A1G5DKL7</accession>
<keyword evidence="2" id="KW-1185">Reference proteome</keyword>
<reference evidence="2" key="1">
    <citation type="submission" date="2016-10" db="EMBL/GenBank/DDBJ databases">
        <authorList>
            <person name="Varghese N."/>
        </authorList>
    </citation>
    <scope>NUCLEOTIDE SEQUENCE [LARGE SCALE GENOMIC DNA]</scope>
    <source>
        <strain evidence="2">HL 19</strain>
    </source>
</reference>
<sequence length="107" mass="12436">MGLTALLILTWADFLRARERAVRIAEITCRRQEAKLLDDTVELRRLGTGRDERGRLRLRRHYAFELTRDGRTRERGHLILLAGRTESVRLEDQTGRNIFEDPAGHQG</sequence>
<proteinExistence type="predicted"/>
<organism evidence="1 2">
    <name type="scientific">Thiohalorhabdus denitrificans</name>
    <dbReference type="NCBI Taxonomy" id="381306"/>
    <lineage>
        <taxon>Bacteria</taxon>
        <taxon>Pseudomonadati</taxon>
        <taxon>Pseudomonadota</taxon>
        <taxon>Gammaproteobacteria</taxon>
        <taxon>Thiohalorhabdales</taxon>
        <taxon>Thiohalorhabdaceae</taxon>
        <taxon>Thiohalorhabdus</taxon>
    </lineage>
</organism>
<evidence type="ECO:0008006" key="3">
    <source>
        <dbReference type="Google" id="ProtNLM"/>
    </source>
</evidence>
<dbReference type="InterPro" id="IPR021732">
    <property type="entry name" value="DUF3301"/>
</dbReference>
<gene>
    <name evidence="1" type="ORF">SAMN05661077_1361</name>
</gene>
<dbReference type="AlphaFoldDB" id="A0A1G5DKL7"/>
<evidence type="ECO:0000313" key="2">
    <source>
        <dbReference type="Proteomes" id="UP000183104"/>
    </source>
</evidence>
<dbReference type="Proteomes" id="UP000183104">
    <property type="component" value="Unassembled WGS sequence"/>
</dbReference>
<dbReference type="EMBL" id="FMUN01000003">
    <property type="protein sequence ID" value="SCY15051.1"/>
    <property type="molecule type" value="Genomic_DNA"/>
</dbReference>
<protein>
    <recommendedName>
        <fullName evidence="3">DUF3301 domain-containing protein</fullName>
    </recommendedName>
</protein>
<dbReference type="Pfam" id="PF11743">
    <property type="entry name" value="DUF3301"/>
    <property type="match status" value="1"/>
</dbReference>
<dbReference type="RefSeq" id="WP_054966083.1">
    <property type="nucleotide sequence ID" value="NZ_FMUN01000003.1"/>
</dbReference>
<evidence type="ECO:0000313" key="1">
    <source>
        <dbReference type="EMBL" id="SCY15051.1"/>
    </source>
</evidence>
<name>A0A1G5DKL7_9GAMM</name>